<organism evidence="4 5">
    <name type="scientific">Streptomyces antimycoticus</name>
    <dbReference type="NCBI Taxonomy" id="68175"/>
    <lineage>
        <taxon>Bacteria</taxon>
        <taxon>Bacillati</taxon>
        <taxon>Actinomycetota</taxon>
        <taxon>Actinomycetes</taxon>
        <taxon>Kitasatosporales</taxon>
        <taxon>Streptomycetaceae</taxon>
        <taxon>Streptomyces</taxon>
        <taxon>Streptomyces violaceusniger group</taxon>
    </lineage>
</organism>
<evidence type="ECO:0000256" key="3">
    <source>
        <dbReference type="SAM" id="MobiDB-lite"/>
    </source>
</evidence>
<evidence type="ECO:0000313" key="5">
    <source>
        <dbReference type="Proteomes" id="UP000299290"/>
    </source>
</evidence>
<feature type="compositionally biased region" description="Basic and acidic residues" evidence="3">
    <location>
        <begin position="184"/>
        <end position="197"/>
    </location>
</feature>
<comment type="similarity">
    <text evidence="1">Belongs to the thioester dehydratase family. FabZ subfamily.</text>
</comment>
<dbReference type="PANTHER" id="PTHR30272">
    <property type="entry name" value="3-HYDROXYACYL-[ACYL-CARRIER-PROTEIN] DEHYDRATASE"/>
    <property type="match status" value="1"/>
</dbReference>
<accession>A0A4D4K662</accession>
<evidence type="ECO:0000256" key="2">
    <source>
        <dbReference type="ARBA" id="ARBA00023239"/>
    </source>
</evidence>
<evidence type="ECO:0008006" key="6">
    <source>
        <dbReference type="Google" id="ProtNLM"/>
    </source>
</evidence>
<dbReference type="EMBL" id="BJHV01000001">
    <property type="protein sequence ID" value="GDY43632.1"/>
    <property type="molecule type" value="Genomic_DNA"/>
</dbReference>
<dbReference type="InterPro" id="IPR029069">
    <property type="entry name" value="HotDog_dom_sf"/>
</dbReference>
<feature type="region of interest" description="Disordered" evidence="3">
    <location>
        <begin position="154"/>
        <end position="249"/>
    </location>
</feature>
<dbReference type="GO" id="GO:0016829">
    <property type="term" value="F:lyase activity"/>
    <property type="evidence" value="ECO:0007669"/>
    <property type="project" value="UniProtKB-KW"/>
</dbReference>
<name>A0A4D4K662_9ACTN</name>
<evidence type="ECO:0000313" key="4">
    <source>
        <dbReference type="EMBL" id="GDY43632.1"/>
    </source>
</evidence>
<protein>
    <recommendedName>
        <fullName evidence="6">Beta-hydroxyacyl-ACP dehydratase</fullName>
    </recommendedName>
</protein>
<dbReference type="SUPFAM" id="SSF54637">
    <property type="entry name" value="Thioesterase/thiol ester dehydrase-isomerase"/>
    <property type="match status" value="1"/>
</dbReference>
<dbReference type="Proteomes" id="UP000299290">
    <property type="component" value="Unassembled WGS sequence"/>
</dbReference>
<sequence>MIGQLEIRKVLPHRFPMLLLDRVTDVVPGERVTAVKAVTCNEPWYQGLGPDAPAEAYAYPRVLLLESWCQSAGLLATWESPDPDVLEGQVMLFGSVSGVEYHRPVLPGDVLEHRASITRVVDDTVIIEGGSTVAGEPALTVGLAVLAFRPAAELRPGDPAPPSPDPWQQTSGPMRPAESLWRTNGRERIPGGADHRRFTGNRPGHGGASGTGRLRCRLLLPVERNGRPGAGEGGHGDRGPGAQPQARRP</sequence>
<evidence type="ECO:0000256" key="1">
    <source>
        <dbReference type="ARBA" id="ARBA00009174"/>
    </source>
</evidence>
<dbReference type="InterPro" id="IPR013114">
    <property type="entry name" value="FabA_FabZ"/>
</dbReference>
<dbReference type="PANTHER" id="PTHR30272:SF1">
    <property type="entry name" value="3-HYDROXYACYL-[ACYL-CARRIER-PROTEIN] DEHYDRATASE"/>
    <property type="match status" value="1"/>
</dbReference>
<keyword evidence="5" id="KW-1185">Reference proteome</keyword>
<dbReference type="Gene3D" id="3.10.129.10">
    <property type="entry name" value="Hotdog Thioesterase"/>
    <property type="match status" value="1"/>
</dbReference>
<comment type="caution">
    <text evidence="4">The sequence shown here is derived from an EMBL/GenBank/DDBJ whole genome shotgun (WGS) entry which is preliminary data.</text>
</comment>
<keyword evidence="2" id="KW-0456">Lyase</keyword>
<proteinExistence type="inferred from homology"/>
<dbReference type="AlphaFoldDB" id="A0A4D4K662"/>
<dbReference type="Pfam" id="PF07977">
    <property type="entry name" value="FabA"/>
    <property type="match status" value="1"/>
</dbReference>
<reference evidence="4 5" key="1">
    <citation type="journal article" date="2020" name="Int. J. Syst. Evol. Microbiol.">
        <title>Reclassification of Streptomyces castelarensis and Streptomyces sporoclivatus as later heterotypic synonyms of Streptomyces antimycoticus.</title>
        <authorList>
            <person name="Komaki H."/>
            <person name="Tamura T."/>
        </authorList>
    </citation>
    <scope>NUCLEOTIDE SEQUENCE [LARGE SCALE GENOMIC DNA]</scope>
    <source>
        <strain evidence="4 5">NBRC 12839</strain>
    </source>
</reference>
<gene>
    <name evidence="4" type="ORF">SANT12839_045140</name>
</gene>
<dbReference type="CDD" id="cd01288">
    <property type="entry name" value="FabZ"/>
    <property type="match status" value="1"/>
</dbReference>